<dbReference type="Gene3D" id="3.30.300.30">
    <property type="match status" value="1"/>
</dbReference>
<feature type="transmembrane region" description="Helical" evidence="2">
    <location>
        <begin position="820"/>
        <end position="838"/>
    </location>
</feature>
<keyword evidence="2" id="KW-0472">Membrane</keyword>
<sequence>MPTPATLLAPPTAAVPFAADLARHGDALALVHDDESLTYAELADRVGELAARLGTTRRLVAVTVRNDVASIVAYLAALAGGHPVVLAPADRPEALDPILATYRPDVVVHAGRSAGLAETRLDERHPGTAHDLHPDLALLLSTSGSTGSPKLVRLSQANLQANAEAIADSLGITPADRAVTTLPMHYCYGLSVIHSHLARGATLVLTTLSVVDPCFWDLVRRARGTSFAAVPYTFDLLDRVGFPDLDLPSLRYVTQAGGRLAPETVRRYAELGAACGWDLVVMYGQTEATARMGVLPPGLAAEHPGTIGVPVPGGAFRIEPVDGHDAGELVYAGPNVMLGYAESPADLALGRTVDELRTGDLARQRPDGLYEIVGRRSRFLKLVGLRVDLARVEEVLAELGLVERGLAAAATGTDERLVVAVERASQADPDDDALVSKVLAERLGLPRAAVVVHGVSALPRLASGKTDYAAVLALDAARRGPAGDTRPADALAQLPGSPTPAPVPATQPTDATAVVRRIYAEELEHPHVTDDDTFVGLEGDSLSYVATSVRLEQALGHLPADWHVTPIRDLVPRPATPASPLRRRLARLAAPIETGIVLRALAIVLIVGTHAKLFAWPGTAHVLIALAGYNFARFQLGGERLHRLRRQLRSLARIVVPSVAFIGAAYLLTDRYSLANVVLLNAVVGPETWSTTWQFWFVEVLVYLLVGLGALLATPWGDRVERRFPFGLPVAILGAGLLTRFEVVDPGVPHTAPVLWLFALGWALSRTTTTPRRLALSVVALVSVPGFFDDPRREAVVLAGLLLLAWVPTVRLPAVLHRPLGVLASASLYAYLVQWLVYPELVGIHPAVAVVASLVAGVAYWGLVTRVPALVRRRVLTRRTVTRRTLTRRTLTRSAGSRTVRSPAADAAPTDAAA</sequence>
<reference evidence="4 5" key="1">
    <citation type="submission" date="2020-04" db="EMBL/GenBank/DDBJ databases">
        <title>Sequencing and Assembly of C. fimi.</title>
        <authorList>
            <person name="Ramsey A.R."/>
        </authorList>
    </citation>
    <scope>NUCLEOTIDE SEQUENCE [LARGE SCALE GENOMIC DNA]</scope>
    <source>
        <strain evidence="4 5">SB</strain>
    </source>
</reference>
<keyword evidence="2" id="KW-1133">Transmembrane helix</keyword>
<dbReference type="InterPro" id="IPR000873">
    <property type="entry name" value="AMP-dep_synth/lig_dom"/>
</dbReference>
<evidence type="ECO:0000259" key="3">
    <source>
        <dbReference type="Pfam" id="PF00501"/>
    </source>
</evidence>
<dbReference type="EMBL" id="JABCJJ010000021">
    <property type="protein sequence ID" value="NMR20989.1"/>
    <property type="molecule type" value="Genomic_DNA"/>
</dbReference>
<dbReference type="PANTHER" id="PTHR43767:SF1">
    <property type="entry name" value="NONRIBOSOMAL PEPTIDE SYNTHASE PES1 (EUROFUNG)-RELATED"/>
    <property type="match status" value="1"/>
</dbReference>
<dbReference type="Gene3D" id="3.40.50.12780">
    <property type="entry name" value="N-terminal domain of ligase-like"/>
    <property type="match status" value="1"/>
</dbReference>
<feature type="compositionally biased region" description="Low complexity" evidence="1">
    <location>
        <begin position="903"/>
        <end position="914"/>
    </location>
</feature>
<feature type="domain" description="AMP-dependent synthetase/ligase" evidence="3">
    <location>
        <begin position="19"/>
        <end position="340"/>
    </location>
</feature>
<comment type="caution">
    <text evidence="4">The sequence shown here is derived from an EMBL/GenBank/DDBJ whole genome shotgun (WGS) entry which is preliminary data.</text>
</comment>
<dbReference type="SUPFAM" id="SSF56801">
    <property type="entry name" value="Acetyl-CoA synthetase-like"/>
    <property type="match status" value="1"/>
</dbReference>
<dbReference type="InterPro" id="IPR045851">
    <property type="entry name" value="AMP-bd_C_sf"/>
</dbReference>
<feature type="transmembrane region" description="Helical" evidence="2">
    <location>
        <begin position="844"/>
        <end position="864"/>
    </location>
</feature>
<evidence type="ECO:0000256" key="1">
    <source>
        <dbReference type="SAM" id="MobiDB-lite"/>
    </source>
</evidence>
<accession>A0A7Y0M068</accession>
<feature type="region of interest" description="Disordered" evidence="1">
    <location>
        <begin position="891"/>
        <end position="914"/>
    </location>
</feature>
<feature type="transmembrane region" description="Helical" evidence="2">
    <location>
        <begin position="651"/>
        <end position="669"/>
    </location>
</feature>
<keyword evidence="5" id="KW-1185">Reference proteome</keyword>
<feature type="transmembrane region" description="Helical" evidence="2">
    <location>
        <begin position="693"/>
        <end position="712"/>
    </location>
</feature>
<dbReference type="SUPFAM" id="SSF47336">
    <property type="entry name" value="ACP-like"/>
    <property type="match status" value="1"/>
</dbReference>
<proteinExistence type="predicted"/>
<evidence type="ECO:0000313" key="4">
    <source>
        <dbReference type="EMBL" id="NMR20989.1"/>
    </source>
</evidence>
<dbReference type="InterPro" id="IPR042099">
    <property type="entry name" value="ANL_N_sf"/>
</dbReference>
<feature type="transmembrane region" description="Helical" evidence="2">
    <location>
        <begin position="724"/>
        <end position="741"/>
    </location>
</feature>
<dbReference type="GO" id="GO:0016878">
    <property type="term" value="F:acid-thiol ligase activity"/>
    <property type="evidence" value="ECO:0007669"/>
    <property type="project" value="UniProtKB-ARBA"/>
</dbReference>
<keyword evidence="2" id="KW-0812">Transmembrane</keyword>
<evidence type="ECO:0000256" key="2">
    <source>
        <dbReference type="SAM" id="Phobius"/>
    </source>
</evidence>
<dbReference type="InterPro" id="IPR036736">
    <property type="entry name" value="ACP-like_sf"/>
</dbReference>
<dbReference type="Proteomes" id="UP000562124">
    <property type="component" value="Unassembled WGS sequence"/>
</dbReference>
<dbReference type="InterPro" id="IPR050237">
    <property type="entry name" value="ATP-dep_AMP-bd_enzyme"/>
</dbReference>
<feature type="transmembrane region" description="Helical" evidence="2">
    <location>
        <begin position="613"/>
        <end position="631"/>
    </location>
</feature>
<feature type="transmembrane region" description="Helical" evidence="2">
    <location>
        <begin position="794"/>
        <end position="813"/>
    </location>
</feature>
<dbReference type="RefSeq" id="WP_169325368.1">
    <property type="nucleotide sequence ID" value="NZ_JABCJJ010000021.1"/>
</dbReference>
<name>A0A7Y0M068_CELFI</name>
<protein>
    <submittedName>
        <fullName evidence="4">AMP-binding protein</fullName>
    </submittedName>
</protein>
<evidence type="ECO:0000313" key="5">
    <source>
        <dbReference type="Proteomes" id="UP000562124"/>
    </source>
</evidence>
<dbReference type="PANTHER" id="PTHR43767">
    <property type="entry name" value="LONG-CHAIN-FATTY-ACID--COA LIGASE"/>
    <property type="match status" value="1"/>
</dbReference>
<gene>
    <name evidence="4" type="ORF">HIR71_12295</name>
</gene>
<dbReference type="AlphaFoldDB" id="A0A7Y0M068"/>
<dbReference type="Pfam" id="PF00501">
    <property type="entry name" value="AMP-binding"/>
    <property type="match status" value="1"/>
</dbReference>
<organism evidence="4 5">
    <name type="scientific">Cellulomonas fimi</name>
    <dbReference type="NCBI Taxonomy" id="1708"/>
    <lineage>
        <taxon>Bacteria</taxon>
        <taxon>Bacillati</taxon>
        <taxon>Actinomycetota</taxon>
        <taxon>Actinomycetes</taxon>
        <taxon>Micrococcales</taxon>
        <taxon>Cellulomonadaceae</taxon>
        <taxon>Cellulomonas</taxon>
    </lineage>
</organism>